<evidence type="ECO:0000313" key="1">
    <source>
        <dbReference type="EMBL" id="KAI9508959.1"/>
    </source>
</evidence>
<reference evidence="1" key="1">
    <citation type="submission" date="2021-03" db="EMBL/GenBank/DDBJ databases">
        <title>Evolutionary priming and transition to the ectomycorrhizal habit in an iconic lineage of mushroom-forming fungi: is preadaptation a requirement?</title>
        <authorList>
            <consortium name="DOE Joint Genome Institute"/>
            <person name="Looney B.P."/>
            <person name="Miyauchi S."/>
            <person name="Morin E."/>
            <person name="Drula E."/>
            <person name="Courty P.E."/>
            <person name="Chicoki N."/>
            <person name="Fauchery L."/>
            <person name="Kohler A."/>
            <person name="Kuo A."/>
            <person name="LaButti K."/>
            <person name="Pangilinan J."/>
            <person name="Lipzen A."/>
            <person name="Riley R."/>
            <person name="Andreopoulos W."/>
            <person name="He G."/>
            <person name="Johnson J."/>
            <person name="Barry K.W."/>
            <person name="Grigoriev I.V."/>
            <person name="Nagy L."/>
            <person name="Hibbett D."/>
            <person name="Henrissat B."/>
            <person name="Matheny P.B."/>
            <person name="Labbe J."/>
            <person name="Martin A.F."/>
        </authorList>
    </citation>
    <scope>NUCLEOTIDE SEQUENCE</scope>
    <source>
        <strain evidence="1">BPL698</strain>
    </source>
</reference>
<name>A0ACC0UD18_9AGAM</name>
<dbReference type="EMBL" id="JAGFNK010000075">
    <property type="protein sequence ID" value="KAI9508959.1"/>
    <property type="molecule type" value="Genomic_DNA"/>
</dbReference>
<protein>
    <submittedName>
        <fullName evidence="1">Uncharacterized protein</fullName>
    </submittedName>
</protein>
<keyword evidence="2" id="KW-1185">Reference proteome</keyword>
<gene>
    <name evidence="1" type="ORF">F5148DRAFT_979030</name>
</gene>
<proteinExistence type="predicted"/>
<accession>A0ACC0UD18</accession>
<feature type="non-terminal residue" evidence="1">
    <location>
        <position position="1"/>
    </location>
</feature>
<sequence length="79" mass="9202">TTMGTENFWKQLKHNHLHHMLQPHLDLLVWILITKVTPEYIACAEVLEDMHHLSCSKPLSTHQKCFKSPWKQLVDASVS</sequence>
<evidence type="ECO:0000313" key="2">
    <source>
        <dbReference type="Proteomes" id="UP001207468"/>
    </source>
</evidence>
<comment type="caution">
    <text evidence="1">The sequence shown here is derived from an EMBL/GenBank/DDBJ whole genome shotgun (WGS) entry which is preliminary data.</text>
</comment>
<dbReference type="Proteomes" id="UP001207468">
    <property type="component" value="Unassembled WGS sequence"/>
</dbReference>
<organism evidence="1 2">
    <name type="scientific">Russula earlei</name>
    <dbReference type="NCBI Taxonomy" id="71964"/>
    <lineage>
        <taxon>Eukaryota</taxon>
        <taxon>Fungi</taxon>
        <taxon>Dikarya</taxon>
        <taxon>Basidiomycota</taxon>
        <taxon>Agaricomycotina</taxon>
        <taxon>Agaricomycetes</taxon>
        <taxon>Russulales</taxon>
        <taxon>Russulaceae</taxon>
        <taxon>Russula</taxon>
    </lineage>
</organism>